<organism evidence="1 2">
    <name type="scientific">Bifidobacterium castoris</name>
    <dbReference type="NCBI Taxonomy" id="2306972"/>
    <lineage>
        <taxon>Bacteria</taxon>
        <taxon>Bacillati</taxon>
        <taxon>Actinomycetota</taxon>
        <taxon>Actinomycetes</taxon>
        <taxon>Bifidobacteriales</taxon>
        <taxon>Bifidobacteriaceae</taxon>
        <taxon>Bifidobacterium</taxon>
    </lineage>
</organism>
<dbReference type="OrthoDB" id="3233584at2"/>
<sequence length="123" mass="13290">MNDASQLAAFASKLRLAPSRKRVKIEATTNKAALKIKQAVIADLRTSSNPGIARIPIEYETPFLSAPMQVTVAIGPAAKAGGLANIAFFGTYKGGGRHQFYEHAEAELDTWKHYLSEAMEGLD</sequence>
<evidence type="ECO:0000313" key="1">
    <source>
        <dbReference type="EMBL" id="RSX46117.1"/>
    </source>
</evidence>
<gene>
    <name evidence="1" type="ORF">D2E22_1689</name>
</gene>
<keyword evidence="2" id="KW-1185">Reference proteome</keyword>
<name>A0A430F5B4_9BIFI</name>
<dbReference type="AlphaFoldDB" id="A0A430F5B4"/>
<evidence type="ECO:0008006" key="3">
    <source>
        <dbReference type="Google" id="ProtNLM"/>
    </source>
</evidence>
<evidence type="ECO:0000313" key="2">
    <source>
        <dbReference type="Proteomes" id="UP000288052"/>
    </source>
</evidence>
<reference evidence="1 2" key="1">
    <citation type="submission" date="2018-09" db="EMBL/GenBank/DDBJ databases">
        <title>Characterization of the phylogenetic diversity of five novel species belonging to the genus Bifidobacterium.</title>
        <authorList>
            <person name="Lugli G.A."/>
            <person name="Duranti S."/>
            <person name="Milani C."/>
        </authorList>
    </citation>
    <scope>NUCLEOTIDE SEQUENCE [LARGE SCALE GENOMIC DNA]</scope>
    <source>
        <strain evidence="1 2">2020B</strain>
    </source>
</reference>
<comment type="caution">
    <text evidence="1">The sequence shown here is derived from an EMBL/GenBank/DDBJ whole genome shotgun (WGS) entry which is preliminary data.</text>
</comment>
<proteinExistence type="predicted"/>
<accession>A0A430F5B4</accession>
<dbReference type="Proteomes" id="UP000288052">
    <property type="component" value="Unassembled WGS sequence"/>
</dbReference>
<dbReference type="EMBL" id="QXGI01000008">
    <property type="protein sequence ID" value="RSX46117.1"/>
    <property type="molecule type" value="Genomic_DNA"/>
</dbReference>
<protein>
    <recommendedName>
        <fullName evidence="3">HK97 gp10 family phage protein</fullName>
    </recommendedName>
</protein>
<dbReference type="RefSeq" id="WP_126032681.1">
    <property type="nucleotide sequence ID" value="NZ_QXGI01000008.1"/>
</dbReference>